<dbReference type="InterPro" id="IPR002815">
    <property type="entry name" value="Spo11/TopoVI_A"/>
</dbReference>
<evidence type="ECO:0000256" key="9">
    <source>
        <dbReference type="ARBA" id="ARBA00023235"/>
    </source>
</evidence>
<name>A0A2N1JCQ9_9BASI</name>
<evidence type="ECO:0000256" key="10">
    <source>
        <dbReference type="PROSITE-ProRule" id="PRU01385"/>
    </source>
</evidence>
<accession>A0A2N1JCQ9</accession>
<dbReference type="InterPro" id="IPR013049">
    <property type="entry name" value="Spo11/TopoVI_A_N"/>
</dbReference>
<dbReference type="GO" id="GO:0007131">
    <property type="term" value="P:reciprocal meiotic recombination"/>
    <property type="evidence" value="ECO:0007669"/>
    <property type="project" value="TreeGrafter"/>
</dbReference>
<keyword evidence="9 10" id="KW-0413">Isomerase</keyword>
<evidence type="ECO:0000256" key="1">
    <source>
        <dbReference type="ARBA" id="ARBA00000185"/>
    </source>
</evidence>
<keyword evidence="5" id="KW-0479">Metal-binding</keyword>
<feature type="active site" description="O-(5'-phospho-DNA)-tyrosine intermediate" evidence="10">
    <location>
        <position position="13"/>
    </location>
</feature>
<keyword evidence="7 10" id="KW-0799">Topoisomerase</keyword>
<evidence type="ECO:0000256" key="2">
    <source>
        <dbReference type="ARBA" id="ARBA00001946"/>
    </source>
</evidence>
<dbReference type="GO" id="GO:0003918">
    <property type="term" value="F:DNA topoisomerase type II (double strand cut, ATP-hydrolyzing) activity"/>
    <property type="evidence" value="ECO:0007669"/>
    <property type="project" value="UniProtKB-UniRule"/>
</dbReference>
<dbReference type="Pfam" id="PF04406">
    <property type="entry name" value="TP6A_N"/>
    <property type="match status" value="1"/>
</dbReference>
<reference evidence="13 14" key="1">
    <citation type="submission" date="2017-10" db="EMBL/GenBank/DDBJ databases">
        <title>A novel species of cold-tolerant Malassezia isolated from bats.</title>
        <authorList>
            <person name="Lorch J.M."/>
            <person name="Palmer J.M."/>
            <person name="Vanderwolf K.J."/>
            <person name="Schmidt K.Z."/>
            <person name="Verant M.L."/>
            <person name="Weller T.J."/>
            <person name="Blehert D.S."/>
        </authorList>
    </citation>
    <scope>NUCLEOTIDE SEQUENCE [LARGE SCALE GENOMIC DNA]</scope>
    <source>
        <strain evidence="13 14">NWHC:44797-103</strain>
    </source>
</reference>
<comment type="similarity">
    <text evidence="3 10">Belongs to the TOP6A family.</text>
</comment>
<evidence type="ECO:0000313" key="13">
    <source>
        <dbReference type="EMBL" id="PKI84361.1"/>
    </source>
</evidence>
<dbReference type="GO" id="GO:0005524">
    <property type="term" value="F:ATP binding"/>
    <property type="evidence" value="ECO:0007669"/>
    <property type="project" value="InterPro"/>
</dbReference>
<gene>
    <name evidence="13" type="ORF">MVES_001479</name>
</gene>
<comment type="cofactor">
    <cofactor evidence="2">
        <name>Mg(2+)</name>
        <dbReference type="ChEBI" id="CHEBI:18420"/>
    </cofactor>
</comment>
<evidence type="ECO:0000256" key="7">
    <source>
        <dbReference type="ARBA" id="ARBA00023029"/>
    </source>
</evidence>
<dbReference type="InterPro" id="IPR034136">
    <property type="entry name" value="TOPRIM_Topo6A/Spo11"/>
</dbReference>
<evidence type="ECO:0000256" key="3">
    <source>
        <dbReference type="ARBA" id="ARBA00006559"/>
    </source>
</evidence>
<dbReference type="OrthoDB" id="5377392at2759"/>
<keyword evidence="6" id="KW-0460">Magnesium</keyword>
<evidence type="ECO:0000256" key="8">
    <source>
        <dbReference type="ARBA" id="ARBA00023125"/>
    </source>
</evidence>
<dbReference type="GO" id="GO:0000706">
    <property type="term" value="P:meiotic DNA double-strand break processing"/>
    <property type="evidence" value="ECO:0007669"/>
    <property type="project" value="TreeGrafter"/>
</dbReference>
<sequence>MLPPWEVANDLYYRDPALFESQRMVTSLVHRISVTLRSPRSVLGVCASPSGLVMGPVYFVHHTKRGGENTWEKFIPDPGSVREVHTSAEWVLVVEKHAVYQTLQTSHFLEQGLVYGITAPGALVTGKGYPDLATRWMLRELAQKMPSPHILFLLDADPHGVDIFR</sequence>
<dbReference type="Proteomes" id="UP000232875">
    <property type="component" value="Unassembled WGS sequence"/>
</dbReference>
<dbReference type="GO" id="GO:0042138">
    <property type="term" value="P:meiotic DNA double-strand break formation"/>
    <property type="evidence" value="ECO:0007669"/>
    <property type="project" value="TreeGrafter"/>
</dbReference>
<feature type="domain" description="Spo11/DNA topoisomerase VI subunit A N-terminal" evidence="11">
    <location>
        <begin position="10"/>
        <end position="45"/>
    </location>
</feature>
<dbReference type="PANTHER" id="PTHR10848:SF0">
    <property type="entry name" value="MEIOTIC RECOMBINATION PROTEIN SPO11"/>
    <property type="match status" value="1"/>
</dbReference>
<dbReference type="EC" id="5.6.2.2" evidence="4"/>
<dbReference type="AlphaFoldDB" id="A0A2N1JCQ9"/>
<keyword evidence="14" id="KW-1185">Reference proteome</keyword>
<dbReference type="PANTHER" id="PTHR10848">
    <property type="entry name" value="MEIOTIC RECOMBINATION PROTEIN SPO11"/>
    <property type="match status" value="1"/>
</dbReference>
<evidence type="ECO:0000256" key="6">
    <source>
        <dbReference type="ARBA" id="ARBA00022842"/>
    </source>
</evidence>
<evidence type="ECO:0000259" key="11">
    <source>
        <dbReference type="Pfam" id="PF04406"/>
    </source>
</evidence>
<dbReference type="GO" id="GO:0003677">
    <property type="term" value="F:DNA binding"/>
    <property type="evidence" value="ECO:0007669"/>
    <property type="project" value="UniProtKB-UniRule"/>
</dbReference>
<dbReference type="GO" id="GO:0046872">
    <property type="term" value="F:metal ion binding"/>
    <property type="evidence" value="ECO:0007669"/>
    <property type="project" value="UniProtKB-KW"/>
</dbReference>
<evidence type="ECO:0000259" key="12">
    <source>
        <dbReference type="Pfam" id="PF21180"/>
    </source>
</evidence>
<dbReference type="Gene3D" id="3.40.1360.10">
    <property type="match status" value="1"/>
</dbReference>
<dbReference type="PROSITE" id="PS52041">
    <property type="entry name" value="TOPO_IIB"/>
    <property type="match status" value="1"/>
</dbReference>
<dbReference type="EMBL" id="KZ454989">
    <property type="protein sequence ID" value="PKI84361.1"/>
    <property type="molecule type" value="Genomic_DNA"/>
</dbReference>
<proteinExistence type="inferred from homology"/>
<dbReference type="PRINTS" id="PR01550">
    <property type="entry name" value="TOP6AFAMILY"/>
</dbReference>
<evidence type="ECO:0000256" key="4">
    <source>
        <dbReference type="ARBA" id="ARBA00012895"/>
    </source>
</evidence>
<evidence type="ECO:0000256" key="5">
    <source>
        <dbReference type="ARBA" id="ARBA00022723"/>
    </source>
</evidence>
<keyword evidence="8 10" id="KW-0238">DNA-binding</keyword>
<evidence type="ECO:0000313" key="14">
    <source>
        <dbReference type="Proteomes" id="UP000232875"/>
    </source>
</evidence>
<dbReference type="Pfam" id="PF21180">
    <property type="entry name" value="TOP6A-Spo11_Toprim"/>
    <property type="match status" value="1"/>
</dbReference>
<protein>
    <recommendedName>
        <fullName evidence="4">DNA topoisomerase (ATP-hydrolyzing)</fullName>
        <ecNumber evidence="4">5.6.2.2</ecNumber>
    </recommendedName>
</protein>
<dbReference type="InterPro" id="IPR036078">
    <property type="entry name" value="Spo11/TopoVI_A_sf"/>
</dbReference>
<dbReference type="GO" id="GO:0000228">
    <property type="term" value="C:nuclear chromosome"/>
    <property type="evidence" value="ECO:0007669"/>
    <property type="project" value="TreeGrafter"/>
</dbReference>
<comment type="catalytic activity">
    <reaction evidence="1 10">
        <text>ATP-dependent breakage, passage and rejoining of double-stranded DNA.</text>
        <dbReference type="EC" id="5.6.2.2"/>
    </reaction>
</comment>
<dbReference type="STRING" id="2020962.A0A2N1JCQ9"/>
<organism evidence="13 14">
    <name type="scientific">Malassezia vespertilionis</name>
    <dbReference type="NCBI Taxonomy" id="2020962"/>
    <lineage>
        <taxon>Eukaryota</taxon>
        <taxon>Fungi</taxon>
        <taxon>Dikarya</taxon>
        <taxon>Basidiomycota</taxon>
        <taxon>Ustilaginomycotina</taxon>
        <taxon>Malasseziomycetes</taxon>
        <taxon>Malasseziales</taxon>
        <taxon>Malasseziaceae</taxon>
        <taxon>Malassezia</taxon>
    </lineage>
</organism>
<dbReference type="SUPFAM" id="SSF56726">
    <property type="entry name" value="DNA topoisomerase IV, alpha subunit"/>
    <property type="match status" value="1"/>
</dbReference>
<feature type="domain" description="Topoisomerase 6 subunit A/Spo11 TOPRIM" evidence="12">
    <location>
        <begin position="90"/>
        <end position="164"/>
    </location>
</feature>